<evidence type="ECO:0000256" key="1">
    <source>
        <dbReference type="SAM" id="Phobius"/>
    </source>
</evidence>
<dbReference type="AlphaFoldDB" id="A0A1A2ZEB3"/>
<sequence length="186" mass="20764">MANYWWIVHVAAAVCLLGAVTARIIASSRSGLDRKERKVTRRAARSPFVFAGFSLVIFPWLGLILFASCCFAYYRHRAAIKKEVGFDPTEQNRAEGVIYDFYELRITRTELIRGYGPGAPRIPLQGLTATVTKTDTVDITIKGPDTKLVYSMPYDILAGFNPWRARQFAALLNYEASLQRAPGIAA</sequence>
<keyword evidence="1" id="KW-0812">Transmembrane</keyword>
<comment type="caution">
    <text evidence="2">The sequence shown here is derived from an EMBL/GenBank/DDBJ whole genome shotgun (WGS) entry which is preliminary data.</text>
</comment>
<gene>
    <name evidence="2" type="ORF">A5707_19290</name>
</gene>
<proteinExistence type="predicted"/>
<keyword evidence="1" id="KW-0472">Membrane</keyword>
<dbReference type="RefSeq" id="WP_065014192.1">
    <property type="nucleotide sequence ID" value="NZ_LZKJ01000087.1"/>
</dbReference>
<reference evidence="3" key="1">
    <citation type="submission" date="2016-06" db="EMBL/GenBank/DDBJ databases">
        <authorList>
            <person name="Sutton G."/>
            <person name="Brinkac L."/>
            <person name="Sanka R."/>
            <person name="Adams M."/>
            <person name="Lau E."/>
            <person name="Sam S."/>
            <person name="Sreng N."/>
            <person name="Him V."/>
            <person name="Kerleguer A."/>
            <person name="Cheng S."/>
        </authorList>
    </citation>
    <scope>NUCLEOTIDE SEQUENCE [LARGE SCALE GENOMIC DNA]</scope>
    <source>
        <strain evidence="3">E861</strain>
    </source>
</reference>
<keyword evidence="1" id="KW-1133">Transmembrane helix</keyword>
<organism evidence="2 3">
    <name type="scientific">Mycobacterium kyorinense</name>
    <dbReference type="NCBI Taxonomy" id="487514"/>
    <lineage>
        <taxon>Bacteria</taxon>
        <taxon>Bacillati</taxon>
        <taxon>Actinomycetota</taxon>
        <taxon>Actinomycetes</taxon>
        <taxon>Mycobacteriales</taxon>
        <taxon>Mycobacteriaceae</taxon>
        <taxon>Mycobacterium</taxon>
    </lineage>
</organism>
<feature type="transmembrane region" description="Helical" evidence="1">
    <location>
        <begin position="47"/>
        <end position="74"/>
    </location>
</feature>
<evidence type="ECO:0000313" key="2">
    <source>
        <dbReference type="EMBL" id="OBI47431.1"/>
    </source>
</evidence>
<name>A0A1A2ZEB3_9MYCO</name>
<protein>
    <submittedName>
        <fullName evidence="2">Uncharacterized protein</fullName>
    </submittedName>
</protein>
<dbReference type="Proteomes" id="UP000093592">
    <property type="component" value="Unassembled WGS sequence"/>
</dbReference>
<evidence type="ECO:0000313" key="3">
    <source>
        <dbReference type="Proteomes" id="UP000093592"/>
    </source>
</evidence>
<feature type="transmembrane region" description="Helical" evidence="1">
    <location>
        <begin position="6"/>
        <end position="26"/>
    </location>
</feature>
<dbReference type="OrthoDB" id="4728782at2"/>
<accession>A0A1A2ZEB3</accession>
<dbReference type="EMBL" id="LZKJ01000087">
    <property type="protein sequence ID" value="OBI47431.1"/>
    <property type="molecule type" value="Genomic_DNA"/>
</dbReference>